<feature type="repeat" description="ANK" evidence="3">
    <location>
        <begin position="343"/>
        <end position="375"/>
    </location>
</feature>
<feature type="compositionally biased region" description="Polar residues" evidence="4">
    <location>
        <begin position="1075"/>
        <end position="1085"/>
    </location>
</feature>
<feature type="repeat" description="ANK" evidence="3">
    <location>
        <begin position="211"/>
        <end position="243"/>
    </location>
</feature>
<feature type="compositionally biased region" description="Basic and acidic residues" evidence="4">
    <location>
        <begin position="695"/>
        <end position="740"/>
    </location>
</feature>
<dbReference type="InterPro" id="IPR002110">
    <property type="entry name" value="Ankyrin_rpt"/>
</dbReference>
<feature type="compositionally biased region" description="Polar residues" evidence="4">
    <location>
        <begin position="640"/>
        <end position="650"/>
    </location>
</feature>
<feature type="repeat" description="ANK" evidence="3">
    <location>
        <begin position="310"/>
        <end position="342"/>
    </location>
</feature>
<feature type="compositionally biased region" description="Basic and acidic residues" evidence="4">
    <location>
        <begin position="552"/>
        <end position="573"/>
    </location>
</feature>
<evidence type="ECO:0000256" key="1">
    <source>
        <dbReference type="ARBA" id="ARBA00022737"/>
    </source>
</evidence>
<feature type="region of interest" description="Disordered" evidence="4">
    <location>
        <begin position="418"/>
        <end position="531"/>
    </location>
</feature>
<dbReference type="PRINTS" id="PR01415">
    <property type="entry name" value="ANKYRIN"/>
</dbReference>
<dbReference type="PROSITE" id="PS50297">
    <property type="entry name" value="ANK_REP_REGION"/>
    <property type="match status" value="8"/>
</dbReference>
<accession>A0A1Y1HZ73</accession>
<feature type="region of interest" description="Disordered" evidence="4">
    <location>
        <begin position="1271"/>
        <end position="1305"/>
    </location>
</feature>
<dbReference type="PANTHER" id="PTHR24173">
    <property type="entry name" value="ANKYRIN REPEAT CONTAINING"/>
    <property type="match status" value="1"/>
</dbReference>
<feature type="compositionally biased region" description="Polar residues" evidence="4">
    <location>
        <begin position="1168"/>
        <end position="1178"/>
    </location>
</feature>
<feature type="repeat" description="ANK" evidence="3">
    <location>
        <begin position="244"/>
        <end position="276"/>
    </location>
</feature>
<feature type="compositionally biased region" description="Basic residues" evidence="4">
    <location>
        <begin position="432"/>
        <end position="445"/>
    </location>
</feature>
<dbReference type="PROSITE" id="PS50088">
    <property type="entry name" value="ANK_REPEAT"/>
    <property type="match status" value="8"/>
</dbReference>
<dbReference type="EMBL" id="DF237119">
    <property type="protein sequence ID" value="GAQ83954.1"/>
    <property type="molecule type" value="Genomic_DNA"/>
</dbReference>
<feature type="repeat" description="ANK" evidence="3">
    <location>
        <begin position="178"/>
        <end position="210"/>
    </location>
</feature>
<gene>
    <name evidence="5" type="ORF">KFL_001700090</name>
</gene>
<feature type="repeat" description="ANK" evidence="3">
    <location>
        <begin position="48"/>
        <end position="80"/>
    </location>
</feature>
<keyword evidence="1" id="KW-0677">Repeat</keyword>
<reference evidence="5 6" key="1">
    <citation type="journal article" date="2014" name="Nat. Commun.">
        <title>Klebsormidium flaccidum genome reveals primary factors for plant terrestrial adaptation.</title>
        <authorList>
            <person name="Hori K."/>
            <person name="Maruyama F."/>
            <person name="Fujisawa T."/>
            <person name="Togashi T."/>
            <person name="Yamamoto N."/>
            <person name="Seo M."/>
            <person name="Sato S."/>
            <person name="Yamada T."/>
            <person name="Mori H."/>
            <person name="Tajima N."/>
            <person name="Moriyama T."/>
            <person name="Ikeuchi M."/>
            <person name="Watanabe M."/>
            <person name="Wada H."/>
            <person name="Kobayashi K."/>
            <person name="Saito M."/>
            <person name="Masuda T."/>
            <person name="Sasaki-Sekimoto Y."/>
            <person name="Mashiguchi K."/>
            <person name="Awai K."/>
            <person name="Shimojima M."/>
            <person name="Masuda S."/>
            <person name="Iwai M."/>
            <person name="Nobusawa T."/>
            <person name="Narise T."/>
            <person name="Kondo S."/>
            <person name="Saito H."/>
            <person name="Sato R."/>
            <person name="Murakawa M."/>
            <person name="Ihara Y."/>
            <person name="Oshima-Yamada Y."/>
            <person name="Ohtaka K."/>
            <person name="Satoh M."/>
            <person name="Sonobe K."/>
            <person name="Ishii M."/>
            <person name="Ohtani R."/>
            <person name="Kanamori-Sato M."/>
            <person name="Honoki R."/>
            <person name="Miyazaki D."/>
            <person name="Mochizuki H."/>
            <person name="Umetsu J."/>
            <person name="Higashi K."/>
            <person name="Shibata D."/>
            <person name="Kamiya Y."/>
            <person name="Sato N."/>
            <person name="Nakamura Y."/>
            <person name="Tabata S."/>
            <person name="Ida S."/>
            <person name="Kurokawa K."/>
            <person name="Ohta H."/>
        </authorList>
    </citation>
    <scope>NUCLEOTIDE SEQUENCE [LARGE SCALE GENOMIC DNA]</scope>
    <source>
        <strain evidence="5 6">NIES-2285</strain>
    </source>
</reference>
<dbReference type="SMART" id="SM00248">
    <property type="entry name" value="ANK"/>
    <property type="match status" value="8"/>
</dbReference>
<evidence type="ECO:0000256" key="2">
    <source>
        <dbReference type="ARBA" id="ARBA00023043"/>
    </source>
</evidence>
<dbReference type="PANTHER" id="PTHR24173:SF74">
    <property type="entry name" value="ANKYRIN REPEAT DOMAIN-CONTAINING PROTEIN 16"/>
    <property type="match status" value="1"/>
</dbReference>
<feature type="compositionally biased region" description="Basic and acidic residues" evidence="4">
    <location>
        <begin position="812"/>
        <end position="826"/>
    </location>
</feature>
<evidence type="ECO:0000313" key="6">
    <source>
        <dbReference type="Proteomes" id="UP000054558"/>
    </source>
</evidence>
<dbReference type="Proteomes" id="UP000054558">
    <property type="component" value="Unassembled WGS sequence"/>
</dbReference>
<feature type="repeat" description="ANK" evidence="3">
    <location>
        <begin position="15"/>
        <end position="47"/>
    </location>
</feature>
<feature type="compositionally biased region" description="Basic and acidic residues" evidence="4">
    <location>
        <begin position="995"/>
        <end position="1007"/>
    </location>
</feature>
<dbReference type="OrthoDB" id="194358at2759"/>
<dbReference type="Gene3D" id="1.25.40.20">
    <property type="entry name" value="Ankyrin repeat-containing domain"/>
    <property type="match status" value="4"/>
</dbReference>
<feature type="region of interest" description="Disordered" evidence="4">
    <location>
        <begin position="549"/>
        <end position="677"/>
    </location>
</feature>
<feature type="compositionally biased region" description="Polar residues" evidence="4">
    <location>
        <begin position="480"/>
        <end position="490"/>
    </location>
</feature>
<sequence length="1398" mass="145530">METVVEDSVRARDSNGRTALHFASGTASCQSAELLVEAGAELECKDIDGYTPLHMAAGYGREDTVNYLLGKGANPLTEDNLGRSPRELAQEIVSRGLPNQGGVKVPRGQMELVIKALINAEEKWTEAGLPTPTPGPTEPSPKRSPGSALIAASSKGDLEAVKAGVESLQKSKIKRKSDVDTALSSASRNGHKEVAAYLLEQGADVNAYDPDGATPLLAAADGGSAECVELLMRAGAIVDAKDRVGVSALIAASYNGHVDCVRKLLKHAADVNAQSHGGVTPLIAAAEGGSESCVRLLIQAGGDLEARTAEGKTALMHAVGQNITAAVEALISAGAELDGTDNEGRTALHHGARKQTPESLKALLKAGADAARRCRRGRTPLDEATPQSEAAAILSERWKELEVEATQKQERLLDELHESSAATANEGGVSRSARKKRGKKARRREKGGPGQGEVIGAGFGGEGDLGLGESFEKVRETGLESEQSGVTSLEATDGEEEPPDPVGSSLLRSDENGTDLGGSLAPGEAEGVGRIGAESGSALRYVDVLSQSEALQKGENHDHTDETTEESIKRSEDDSTVPSVREPLADEAVEISSSSEGEWVTVTSHRARKQAGAVGGRGHVGRSAGETTPRNEASKGVRTEVSSKTGTGNWSGVPDRLNARSGDGVGRATEGQVQGSGDVAAFVSKIISKQAAKSQAEERVEPEREQVEPERKQLQELERRLEEKSAELAVREKRLSEKEGGAAAPVEPPPRDKDNPWQLPRGKGAPIPAKDAPENPPEIVSGLEASSSQSGGDDTEVEENADPVAQSLVRQGLEEKDSDQENKPEVGPDSAVAELLRQSLEQKDRELLLARLEIARLLSVLAALKSTHEEELRQQRVEAHASAMAAAAASWHAWVAQGLPKPFLNPVGVLPTSSPNPSSPADVFEMQRATPRSKAVGSERSRSGGQIARTNSAGRPPPTLLRDQTAWAAALPPLPLSRAKQDSLQEPPDSGNPEWLKESSESGKPEWLKEAAAAAAVAAAAVMREKAFAQHWGVERARALLQGEKVPLVGVSPDPPPLAPPATPPPESLSGAPSVVSSGWSSRPTTAEGGDDIGLPLETDQLSESSGTSSVRSEGSLRGGQSVLTFRPPSTTVASPQPLTPPRSELQSRGLPPVSAPPGFPALRLNPLTHSALSSSTAGPPPSEVSVSTASEWVFDAAAGRMVRGSSGGVSAGPVSPEELLSQAPRLGLSATLARSRAYSSSNDLAGLSYRSSFGPAGSFGATEGSYGRFKPPQILPLTSPSTSVSDTRVGSPLGGRSSELPQSSAETGYVAGSLAGVKLGVKPGLSRWGSGFRTLSGMMRSASESHLSALNSDGGVLPFAIKTPVGGGQGWFSLVPSPSEGSEEAKHGPGRGAEVLI</sequence>
<feature type="region of interest" description="Disordered" evidence="4">
    <location>
        <begin position="979"/>
        <end position="1007"/>
    </location>
</feature>
<evidence type="ECO:0000313" key="5">
    <source>
        <dbReference type="EMBL" id="GAQ83954.1"/>
    </source>
</evidence>
<proteinExistence type="predicted"/>
<organism evidence="5 6">
    <name type="scientific">Klebsormidium nitens</name>
    <name type="common">Green alga</name>
    <name type="synonym">Ulothrix nitens</name>
    <dbReference type="NCBI Taxonomy" id="105231"/>
    <lineage>
        <taxon>Eukaryota</taxon>
        <taxon>Viridiplantae</taxon>
        <taxon>Streptophyta</taxon>
        <taxon>Klebsormidiophyceae</taxon>
        <taxon>Klebsormidiales</taxon>
        <taxon>Klebsormidiaceae</taxon>
        <taxon>Klebsormidium</taxon>
    </lineage>
</organism>
<name>A0A1Y1HZ73_KLENI</name>
<dbReference type="OMA" id="KNVWNKH"/>
<protein>
    <submittedName>
        <fullName evidence="5">Ankyrin repeat-rich membrane spanning protein</fullName>
    </submittedName>
</protein>
<feature type="region of interest" description="Disordered" evidence="4">
    <location>
        <begin position="928"/>
        <end position="960"/>
    </location>
</feature>
<feature type="compositionally biased region" description="Gly residues" evidence="4">
    <location>
        <begin position="448"/>
        <end position="466"/>
    </location>
</feature>
<keyword evidence="2 3" id="KW-0040">ANK repeat</keyword>
<feature type="compositionally biased region" description="Pro residues" evidence="4">
    <location>
        <begin position="1053"/>
        <end position="1067"/>
    </location>
</feature>
<feature type="region of interest" description="Disordered" evidence="4">
    <location>
        <begin position="1378"/>
        <end position="1398"/>
    </location>
</feature>
<dbReference type="STRING" id="105231.A0A1Y1HZ73"/>
<dbReference type="Pfam" id="PF12796">
    <property type="entry name" value="Ank_2"/>
    <property type="match status" value="3"/>
</dbReference>
<feature type="region of interest" description="Disordered" evidence="4">
    <location>
        <begin position="1051"/>
        <end position="1187"/>
    </location>
</feature>
<feature type="compositionally biased region" description="Polar residues" evidence="4">
    <location>
        <begin position="591"/>
        <end position="604"/>
    </location>
</feature>
<feature type="region of interest" description="Disordered" evidence="4">
    <location>
        <begin position="125"/>
        <end position="149"/>
    </location>
</feature>
<evidence type="ECO:0000256" key="4">
    <source>
        <dbReference type="SAM" id="MobiDB-lite"/>
    </source>
</evidence>
<feature type="compositionally biased region" description="Low complexity" evidence="4">
    <location>
        <begin position="1103"/>
        <end position="1116"/>
    </location>
</feature>
<dbReference type="InterPro" id="IPR036770">
    <property type="entry name" value="Ankyrin_rpt-contain_sf"/>
</dbReference>
<feature type="repeat" description="ANK" evidence="3">
    <location>
        <begin position="277"/>
        <end position="309"/>
    </location>
</feature>
<feature type="compositionally biased region" description="Polar residues" evidence="4">
    <location>
        <begin position="1122"/>
        <end position="1137"/>
    </location>
</feature>
<keyword evidence="6" id="KW-1185">Reference proteome</keyword>
<feature type="compositionally biased region" description="Polar residues" evidence="4">
    <location>
        <begin position="1277"/>
        <end position="1289"/>
    </location>
</feature>
<feature type="region of interest" description="Disordered" evidence="4">
    <location>
        <begin position="689"/>
        <end position="830"/>
    </location>
</feature>
<dbReference type="SUPFAM" id="SSF48403">
    <property type="entry name" value="Ankyrin repeat"/>
    <property type="match status" value="2"/>
</dbReference>
<evidence type="ECO:0000256" key="3">
    <source>
        <dbReference type="PROSITE-ProRule" id="PRU00023"/>
    </source>
</evidence>